<evidence type="ECO:0000313" key="1">
    <source>
        <dbReference type="EMBL" id="PJN70452.1"/>
    </source>
</evidence>
<dbReference type="EMBL" id="MKZQ01000031">
    <property type="protein sequence ID" value="PJN70452.1"/>
    <property type="molecule type" value="Genomic_DNA"/>
</dbReference>
<accession>A0AAP8GWJ9</accession>
<organism evidence="1 2">
    <name type="scientific">Bacillus mycoides</name>
    <dbReference type="NCBI Taxonomy" id="1405"/>
    <lineage>
        <taxon>Bacteria</taxon>
        <taxon>Bacillati</taxon>
        <taxon>Bacillota</taxon>
        <taxon>Bacilli</taxon>
        <taxon>Bacillales</taxon>
        <taxon>Bacillaceae</taxon>
        <taxon>Bacillus</taxon>
        <taxon>Bacillus cereus group</taxon>
    </lineage>
</organism>
<reference evidence="1 2" key="1">
    <citation type="submission" date="2016-10" db="EMBL/GenBank/DDBJ databases">
        <title>Genome Sequence of Bacillus weihenstephanensis GM6LP.</title>
        <authorList>
            <person name="Poehlein A."/>
            <person name="Wemheuer F."/>
            <person name="Hollensteiner J."/>
            <person name="Wemheuer B."/>
        </authorList>
    </citation>
    <scope>NUCLEOTIDE SEQUENCE [LARGE SCALE GENOMIC DNA]</scope>
    <source>
        <strain evidence="1 2">GM6LP</strain>
    </source>
</reference>
<dbReference type="Proteomes" id="UP000236165">
    <property type="component" value="Unassembled WGS sequence"/>
</dbReference>
<name>A0AAP8GWJ9_BACMY</name>
<protein>
    <submittedName>
        <fullName evidence="1">Uncharacterized protein</fullName>
    </submittedName>
</protein>
<gene>
    <name evidence="1" type="ORF">BACWE_26320</name>
</gene>
<dbReference type="AlphaFoldDB" id="A0AAP8GWJ9"/>
<comment type="caution">
    <text evidence="1">The sequence shown here is derived from an EMBL/GenBank/DDBJ whole genome shotgun (WGS) entry which is preliminary data.</text>
</comment>
<proteinExistence type="predicted"/>
<evidence type="ECO:0000313" key="2">
    <source>
        <dbReference type="Proteomes" id="UP000236165"/>
    </source>
</evidence>
<dbReference type="KEGG" id="bmyo:BG05_3850"/>
<sequence length="31" mass="3504">MFYKRTIGIKKTLCNKKDAELASECEGIVLT</sequence>